<dbReference type="SMART" id="SM00449">
    <property type="entry name" value="SPRY"/>
    <property type="match status" value="1"/>
</dbReference>
<dbReference type="InterPro" id="IPR003877">
    <property type="entry name" value="SPRY_dom"/>
</dbReference>
<dbReference type="Pfam" id="PF13550">
    <property type="entry name" value="Phage-tail_3"/>
    <property type="match status" value="1"/>
</dbReference>
<dbReference type="PANTHER" id="PTHR12245:SF5">
    <property type="entry name" value="SPRY DOMAIN-CONTAINING SOCS BOX PROTEIN 3"/>
    <property type="match status" value="1"/>
</dbReference>
<dbReference type="Gene3D" id="2.60.120.920">
    <property type="match status" value="1"/>
</dbReference>
<dbReference type="SUPFAM" id="SSF49899">
    <property type="entry name" value="Concanavalin A-like lectins/glucanases"/>
    <property type="match status" value="1"/>
</dbReference>
<dbReference type="PROSITE" id="PS50188">
    <property type="entry name" value="B302_SPRY"/>
    <property type="match status" value="1"/>
</dbReference>
<reference evidence="2" key="1">
    <citation type="submission" date="2022-06" db="EMBL/GenBank/DDBJ databases">
        <title>Comparative analysis of new lytic phages for the biological control of phytopathogenic Xanthomonas spp.</title>
        <authorList>
            <person name="Domingo-Calap M.L."/>
            <person name="Bernabeu-Gimeno M."/>
            <person name="Aure C.M."/>
            <person name="Marco-Noales E."/>
            <person name="Domingo-Calap P."/>
        </authorList>
    </citation>
    <scope>NUCLEOTIDE SEQUENCE</scope>
</reference>
<organism evidence="2 3">
    <name type="scientific">Xanthomonas phage vB_Xar_IVIA-DoCa1</name>
    <dbReference type="NCBI Taxonomy" id="2970490"/>
    <lineage>
        <taxon>Viruses</taxon>
        <taxon>Duplodnaviria</taxon>
        <taxon>Heunggongvirae</taxon>
        <taxon>Uroviricota</taxon>
        <taxon>Caudoviricetes</taxon>
        <taxon>Jondennisvirinae</taxon>
        <taxon>Septimatrevirus</taxon>
        <taxon>Septimatrevirus DoCa1</taxon>
    </lineage>
</organism>
<protein>
    <submittedName>
        <fullName evidence="2">Virion structural protein</fullName>
    </submittedName>
</protein>
<dbReference type="Proteomes" id="UP001064154">
    <property type="component" value="Genome"/>
</dbReference>
<dbReference type="Pfam" id="PF00622">
    <property type="entry name" value="SPRY"/>
    <property type="match status" value="1"/>
</dbReference>
<evidence type="ECO:0000259" key="1">
    <source>
        <dbReference type="PROSITE" id="PS50188"/>
    </source>
</evidence>
<evidence type="ECO:0000313" key="2">
    <source>
        <dbReference type="EMBL" id="UVB02943.1"/>
    </source>
</evidence>
<dbReference type="PANTHER" id="PTHR12245">
    <property type="entry name" value="SPRY DOMAIN CONTAINING SOCS BOX PROTEIN"/>
    <property type="match status" value="1"/>
</dbReference>
<dbReference type="InterPro" id="IPR013320">
    <property type="entry name" value="ConA-like_dom_sf"/>
</dbReference>
<evidence type="ECO:0000313" key="3">
    <source>
        <dbReference type="Proteomes" id="UP001064154"/>
    </source>
</evidence>
<proteinExistence type="predicted"/>
<dbReference type="EMBL" id="ON911538">
    <property type="protein sequence ID" value="UVB02943.1"/>
    <property type="molecule type" value="Genomic_DNA"/>
</dbReference>
<keyword evidence="3" id="KW-1185">Reference proteome</keyword>
<dbReference type="InterPro" id="IPR001870">
    <property type="entry name" value="B30.2/SPRY"/>
</dbReference>
<dbReference type="CDD" id="cd11709">
    <property type="entry name" value="SPRY"/>
    <property type="match status" value="1"/>
</dbReference>
<feature type="domain" description="B30.2/SPRY" evidence="1">
    <location>
        <begin position="783"/>
        <end position="972"/>
    </location>
</feature>
<sequence length="983" mass="105319">MWVAIVIAVIALLMVAFMPKPNVENARAAKLGDFQVPRSKYGDPMPLVWGTVRQKSPITFWFGDFRPVPIKKKVSSGLFSSKKVITGYKNYVGIDCCLCLGPGVVLRKFWAGTYLVWTGTATGITNIVINQPNLFGGDDQRGGLRGTFTFYDGRYDPPRDSYLASVLDPNVPAYNGFARALFKSFYIGTTTNLEMFSFEISRMTSGLHATYSIMPNGLDLNPMEIAYDAITQKFGRFGNLPSVLDLPSFIACAQTLYNEQMGMSMAAQSAITGKDLLEEIMRQCDGLLYQDPATSKIVAKLIRQDYDVNTLPVLDESIIKELKNFSKTTWDSTFNQCRVTFKDRAGDYDDSVAIAQDFANINYQQRVKSTEISSPGCTTADVANKLAARQLSLISVPLYKCDITCNRKASTLRPGDVFVLNWGPFNLQKMVMRVSKIDLGELTSNEVKISCVQDRFATATPTFAPPDGSGWTPINTSANPVTVRNLFTPPHFLARLAPNEALSTFDSQGRLYVLAKGPSSASISFDTMFSGDNFATDPTLAIEAGPYNGGGTLSVAYADTVAFATRQDMSGVFKVQGVSSADIANLQQYTTLAQAQDGSAMLLVNNELFVYVGFVDNGDGSVTFPNLYRSVLDTVPGNHAIGDRVWFIGGIDGLIPQLLNNGATGYAKLLDTTTSDKLSLSSAPAVSAAQNGRARLPYQPQNLTLNGSRTPAPVADATSITAAWARRSREAQALSVFNDADAGLETGTQTRIRWRVGSGGYTTVNVTGTSTNLNVTGLVGLLEVLADSQITASGLYSSNYERLTMNLTSGSLQYWNPTDKASQVVLSNANKTAGVIAFGSVRGTISANSGRRQFELTIGATPNGVLVGVGTAAASITNYPGTDGNAWGYYNSDGSIYLSNVSTPYGASFNNGDVIGVVVDFDAGTLTFYKNGVSQGVASSAMAGLTLYPIAGAGSSGGSYNYVTINAGTEAFAYPVSGATAWI</sequence>
<name>A0A976XHC8_9CAUD</name>
<dbReference type="InterPro" id="IPR032876">
    <property type="entry name" value="J_dom"/>
</dbReference>
<accession>A0A976XHC8</accession>
<dbReference type="InterPro" id="IPR050672">
    <property type="entry name" value="FBXO45-Fsn/SPSB_families"/>
</dbReference>
<gene>
    <name evidence="2" type="ORF">IVIADoCa1_20</name>
</gene>
<dbReference type="InterPro" id="IPR043136">
    <property type="entry name" value="B30.2/SPRY_sf"/>
</dbReference>